<sequence length="433" mass="46424">MEQKKSGVSKKTWVIIFLLFLLTVISNADKAIIGFASVPIIKELGLSPEQWGVVGSVFFLLYSLSAILGGSLADKIGAKKVIVGMVAVWSIVQFSTIFVSSFTYLLVTRIILGAGEGPSYSLAMTAASKYLPKEKLGIGLTLVSVGGPLGVAISAPILMHLIMNFGWRSAFIATGAVGFLWIVAWLFSAKEKAITQGEPAPAKGTVSSVAVQNESKFTSVLFSKNFIFVALCGFATYWSFTIGLNWLPNYLENVRHLSKETLSIVVALPWIMITLSQITFSSISDRIYHKTNSMVKGRIFVLGPVMAAGAVCYFLGTLVSSNILAITLLSLGLTFGCITLVMGPAILVDLVSPRHQGKIQGWFMALTSLGGIAGPYVTGWLIGHSANPAAGFHHAFQVCGLILLVFGGLVWLAVRPKHYENPSTLNTNPSKVV</sequence>
<gene>
    <name evidence="9" type="ORF">KHB02_027075</name>
    <name evidence="8" type="ORF">KHB02_34655</name>
</gene>
<dbReference type="InterPro" id="IPR020846">
    <property type="entry name" value="MFS_dom"/>
</dbReference>
<feature type="transmembrane region" description="Helical" evidence="6">
    <location>
        <begin position="165"/>
        <end position="187"/>
    </location>
</feature>
<comment type="subcellular location">
    <subcellularLocation>
        <location evidence="1">Cell membrane</location>
        <topology evidence="1">Multi-pass membrane protein</topology>
    </subcellularLocation>
</comment>
<feature type="transmembrane region" description="Helical" evidence="6">
    <location>
        <begin position="267"/>
        <end position="287"/>
    </location>
</feature>
<evidence type="ECO:0000256" key="6">
    <source>
        <dbReference type="SAM" id="Phobius"/>
    </source>
</evidence>
<dbReference type="InterPro" id="IPR011701">
    <property type="entry name" value="MFS"/>
</dbReference>
<feature type="transmembrane region" description="Helical" evidence="6">
    <location>
        <begin position="52"/>
        <end position="69"/>
    </location>
</feature>
<dbReference type="Proteomes" id="UP000677265">
    <property type="component" value="Unassembled WGS sequence"/>
</dbReference>
<reference evidence="8" key="1">
    <citation type="submission" date="2021-05" db="EMBL/GenBank/DDBJ databases">
        <title>Novel Bacillus species.</title>
        <authorList>
            <person name="Liu G."/>
        </authorList>
    </citation>
    <scope>NUCLEOTIDE SEQUENCE</scope>
    <source>
        <strain evidence="8 10">FJAT-50051</strain>
    </source>
</reference>
<dbReference type="PANTHER" id="PTHR11662">
    <property type="entry name" value="SOLUTE CARRIER FAMILY 17"/>
    <property type="match status" value="1"/>
</dbReference>
<comment type="caution">
    <text evidence="8">The sequence shown here is derived from an EMBL/GenBank/DDBJ whole genome shotgun (WGS) entry which is preliminary data.</text>
</comment>
<keyword evidence="5 6" id="KW-0472">Membrane</keyword>
<dbReference type="SUPFAM" id="SSF103473">
    <property type="entry name" value="MFS general substrate transporter"/>
    <property type="match status" value="1"/>
</dbReference>
<feature type="domain" description="Major facilitator superfamily (MFS) profile" evidence="7">
    <location>
        <begin position="15"/>
        <end position="418"/>
    </location>
</feature>
<dbReference type="EMBL" id="JAGYPE010000007">
    <property type="protein sequence ID" value="MBS4186509.1"/>
    <property type="molecule type" value="Genomic_DNA"/>
</dbReference>
<evidence type="ECO:0000256" key="4">
    <source>
        <dbReference type="ARBA" id="ARBA00022989"/>
    </source>
</evidence>
<organism evidence="8">
    <name type="scientific">Neobacillus citreus</name>
    <dbReference type="NCBI Taxonomy" id="2833578"/>
    <lineage>
        <taxon>Bacteria</taxon>
        <taxon>Bacillati</taxon>
        <taxon>Bacillota</taxon>
        <taxon>Bacilli</taxon>
        <taxon>Bacillales</taxon>
        <taxon>Bacillaceae</taxon>
        <taxon>Neobacillus</taxon>
    </lineage>
</organism>
<evidence type="ECO:0000256" key="1">
    <source>
        <dbReference type="ARBA" id="ARBA00004651"/>
    </source>
</evidence>
<evidence type="ECO:0000256" key="3">
    <source>
        <dbReference type="ARBA" id="ARBA00022692"/>
    </source>
</evidence>
<evidence type="ECO:0000313" key="8">
    <source>
        <dbReference type="EMBL" id="MBS4186509.1"/>
    </source>
</evidence>
<dbReference type="CDD" id="cd17319">
    <property type="entry name" value="MFS_ExuT_GudP_like"/>
    <property type="match status" value="1"/>
</dbReference>
<feature type="transmembrane region" description="Helical" evidence="6">
    <location>
        <begin position="362"/>
        <end position="382"/>
    </location>
</feature>
<keyword evidence="10" id="KW-1185">Reference proteome</keyword>
<evidence type="ECO:0000313" key="10">
    <source>
        <dbReference type="Proteomes" id="UP000677265"/>
    </source>
</evidence>
<keyword evidence="3 6" id="KW-0812">Transmembrane</keyword>
<feature type="transmembrane region" description="Helical" evidence="6">
    <location>
        <begin position="325"/>
        <end position="350"/>
    </location>
</feature>
<feature type="transmembrane region" description="Helical" evidence="6">
    <location>
        <begin position="81"/>
        <end position="100"/>
    </location>
</feature>
<evidence type="ECO:0000256" key="5">
    <source>
        <dbReference type="ARBA" id="ARBA00023136"/>
    </source>
</evidence>
<dbReference type="PROSITE" id="PS50850">
    <property type="entry name" value="MFS"/>
    <property type="match status" value="1"/>
</dbReference>
<accession>A0A942T568</accession>
<evidence type="ECO:0000313" key="9">
    <source>
        <dbReference type="EMBL" id="MCH6269196.1"/>
    </source>
</evidence>
<proteinExistence type="predicted"/>
<dbReference type="Gene3D" id="1.20.1250.20">
    <property type="entry name" value="MFS general substrate transporter like domains"/>
    <property type="match status" value="2"/>
</dbReference>
<evidence type="ECO:0000256" key="2">
    <source>
        <dbReference type="ARBA" id="ARBA00022448"/>
    </source>
</evidence>
<dbReference type="AlphaFoldDB" id="A0A942T568"/>
<keyword evidence="2" id="KW-0813">Transport</keyword>
<keyword evidence="4 6" id="KW-1133">Transmembrane helix</keyword>
<feature type="transmembrane region" description="Helical" evidence="6">
    <location>
        <begin position="226"/>
        <end position="247"/>
    </location>
</feature>
<dbReference type="GO" id="GO:0005886">
    <property type="term" value="C:plasma membrane"/>
    <property type="evidence" value="ECO:0007669"/>
    <property type="project" value="UniProtKB-SubCell"/>
</dbReference>
<dbReference type="Pfam" id="PF07690">
    <property type="entry name" value="MFS_1"/>
    <property type="match status" value="1"/>
</dbReference>
<feature type="transmembrane region" description="Helical" evidence="6">
    <location>
        <begin position="299"/>
        <end position="319"/>
    </location>
</feature>
<dbReference type="GO" id="GO:0022857">
    <property type="term" value="F:transmembrane transporter activity"/>
    <property type="evidence" value="ECO:0007669"/>
    <property type="project" value="InterPro"/>
</dbReference>
<name>A0A942T568_9BACI</name>
<dbReference type="InterPro" id="IPR050382">
    <property type="entry name" value="MFS_Na/Anion_cotransporter"/>
</dbReference>
<feature type="transmembrane region" description="Helical" evidence="6">
    <location>
        <begin position="394"/>
        <end position="414"/>
    </location>
</feature>
<evidence type="ECO:0000259" key="7">
    <source>
        <dbReference type="PROSITE" id="PS50850"/>
    </source>
</evidence>
<dbReference type="PANTHER" id="PTHR11662:SF450">
    <property type="entry name" value="BLR1003 PROTEIN"/>
    <property type="match status" value="1"/>
</dbReference>
<dbReference type="RefSeq" id="WP_213146309.1">
    <property type="nucleotide sequence ID" value="NZ_JAGYPE020000084.1"/>
</dbReference>
<protein>
    <submittedName>
        <fullName evidence="8">MFS transporter</fullName>
    </submittedName>
</protein>
<dbReference type="InterPro" id="IPR036259">
    <property type="entry name" value="MFS_trans_sf"/>
</dbReference>
<feature type="transmembrane region" description="Helical" evidence="6">
    <location>
        <begin position="136"/>
        <end position="159"/>
    </location>
</feature>
<dbReference type="EMBL" id="JAGYPE020000084">
    <property type="protein sequence ID" value="MCH6269196.1"/>
    <property type="molecule type" value="Genomic_DNA"/>
</dbReference>